<comment type="caution">
    <text evidence="2">The sequence shown here is derived from an EMBL/GenBank/DDBJ whole genome shotgun (WGS) entry which is preliminary data.</text>
</comment>
<feature type="region of interest" description="Disordered" evidence="1">
    <location>
        <begin position="49"/>
        <end position="92"/>
    </location>
</feature>
<gene>
    <name evidence="2" type="ORF">Amac_016720</name>
</gene>
<evidence type="ECO:0000256" key="1">
    <source>
        <dbReference type="SAM" id="MobiDB-lite"/>
    </source>
</evidence>
<dbReference type="Proteomes" id="UP000331127">
    <property type="component" value="Unassembled WGS sequence"/>
</dbReference>
<feature type="compositionally biased region" description="Polar residues" evidence="1">
    <location>
        <begin position="69"/>
        <end position="84"/>
    </location>
</feature>
<dbReference type="EMBL" id="BLAE01000009">
    <property type="protein sequence ID" value="GES08077.1"/>
    <property type="molecule type" value="Genomic_DNA"/>
</dbReference>
<evidence type="ECO:0000313" key="2">
    <source>
        <dbReference type="EMBL" id="GES08077.1"/>
    </source>
</evidence>
<name>A0A5M3WG48_9ACTN</name>
<accession>A0A5M3WG48</accession>
<proteinExistence type="predicted"/>
<reference evidence="2 3" key="1">
    <citation type="submission" date="2019-10" db="EMBL/GenBank/DDBJ databases">
        <title>Whole genome shotgun sequence of Acrocarpospora macrocephala NBRC 16266.</title>
        <authorList>
            <person name="Ichikawa N."/>
            <person name="Kimura A."/>
            <person name="Kitahashi Y."/>
            <person name="Komaki H."/>
            <person name="Oguchi A."/>
        </authorList>
    </citation>
    <scope>NUCLEOTIDE SEQUENCE [LARGE SCALE GENOMIC DNA]</scope>
    <source>
        <strain evidence="2 3">NBRC 16266</strain>
    </source>
</reference>
<keyword evidence="3" id="KW-1185">Reference proteome</keyword>
<evidence type="ECO:0000313" key="3">
    <source>
        <dbReference type="Proteomes" id="UP000331127"/>
    </source>
</evidence>
<organism evidence="2 3">
    <name type="scientific">Acrocarpospora macrocephala</name>
    <dbReference type="NCBI Taxonomy" id="150177"/>
    <lineage>
        <taxon>Bacteria</taxon>
        <taxon>Bacillati</taxon>
        <taxon>Actinomycetota</taxon>
        <taxon>Actinomycetes</taxon>
        <taxon>Streptosporangiales</taxon>
        <taxon>Streptosporangiaceae</taxon>
        <taxon>Acrocarpospora</taxon>
    </lineage>
</organism>
<dbReference type="AlphaFoldDB" id="A0A5M3WG48"/>
<sequence>MACQGSHHHCQASTMPVSERVPAAIATLEAASTSGSSYDISCAADRIPPSTEYLLPDDHPAMIDPSTPTPMTASTKNSPASRSTPYRPGPTGMTIITTRYGTSATAGAILKMARSAAAGMTSSFWTNFTPSAISCAQP</sequence>
<protein>
    <submittedName>
        <fullName evidence="2">Uncharacterized protein</fullName>
    </submittedName>
</protein>